<accession>A0A6A8MCZ7</accession>
<evidence type="ECO:0000259" key="8">
    <source>
        <dbReference type="Pfam" id="PF01545"/>
    </source>
</evidence>
<dbReference type="SUPFAM" id="SSF161111">
    <property type="entry name" value="Cation efflux protein transmembrane domain-like"/>
    <property type="match status" value="1"/>
</dbReference>
<feature type="transmembrane region" description="Helical" evidence="7">
    <location>
        <begin position="78"/>
        <end position="96"/>
    </location>
</feature>
<dbReference type="NCBIfam" id="TIGR01297">
    <property type="entry name" value="CDF"/>
    <property type="match status" value="1"/>
</dbReference>
<dbReference type="RefSeq" id="WP_154572946.1">
    <property type="nucleotide sequence ID" value="NZ_JAQXPA010000020.1"/>
</dbReference>
<evidence type="ECO:0000256" key="4">
    <source>
        <dbReference type="ARBA" id="ARBA00022692"/>
    </source>
</evidence>
<dbReference type="FunFam" id="1.20.1510.10:FF:000006">
    <property type="entry name" value="Divalent cation efflux transporter"/>
    <property type="match status" value="1"/>
</dbReference>
<dbReference type="GO" id="GO:0016020">
    <property type="term" value="C:membrane"/>
    <property type="evidence" value="ECO:0007669"/>
    <property type="project" value="UniProtKB-SubCell"/>
</dbReference>
<organism evidence="10">
    <name type="scientific">Baileyella intestinalis</name>
    <dbReference type="NCBI Taxonomy" id="2606709"/>
    <lineage>
        <taxon>Bacteria</taxon>
        <taxon>Bacillati</taxon>
        <taxon>Bacillota</taxon>
        <taxon>Clostridia</taxon>
        <taxon>Peptostreptococcales</taxon>
        <taxon>Anaerovoracaceae</taxon>
        <taxon>Baileyella</taxon>
    </lineage>
</organism>
<dbReference type="SUPFAM" id="SSF160240">
    <property type="entry name" value="Cation efflux protein cytoplasmic domain-like"/>
    <property type="match status" value="1"/>
</dbReference>
<dbReference type="InterPro" id="IPR036837">
    <property type="entry name" value="Cation_efflux_CTD_sf"/>
</dbReference>
<name>A0A6A8MCZ7_9FIRM</name>
<protein>
    <submittedName>
        <fullName evidence="10">Cation transporter</fullName>
    </submittedName>
</protein>
<dbReference type="InterPro" id="IPR058533">
    <property type="entry name" value="Cation_efflux_TM"/>
</dbReference>
<evidence type="ECO:0000256" key="2">
    <source>
        <dbReference type="ARBA" id="ARBA00008114"/>
    </source>
</evidence>
<dbReference type="AlphaFoldDB" id="A0A6A8MCZ7"/>
<feature type="domain" description="Cation efflux protein cytoplasmic" evidence="9">
    <location>
        <begin position="211"/>
        <end position="278"/>
    </location>
</feature>
<dbReference type="InterPro" id="IPR002524">
    <property type="entry name" value="Cation_efflux"/>
</dbReference>
<dbReference type="Pfam" id="PF01545">
    <property type="entry name" value="Cation_efflux"/>
    <property type="match status" value="1"/>
</dbReference>
<dbReference type="PANTHER" id="PTHR43840:SF50">
    <property type="entry name" value="MANGANESE EFFLUX SYSTEM PROTEIN MNES"/>
    <property type="match status" value="1"/>
</dbReference>
<dbReference type="PANTHER" id="PTHR43840">
    <property type="entry name" value="MITOCHONDRIAL METAL TRANSPORTER 1-RELATED"/>
    <property type="match status" value="1"/>
</dbReference>
<dbReference type="Gene3D" id="3.30.70.1350">
    <property type="entry name" value="Cation efflux protein, cytoplasmic domain"/>
    <property type="match status" value="1"/>
</dbReference>
<feature type="domain" description="Cation efflux protein transmembrane" evidence="8">
    <location>
        <begin position="14"/>
        <end position="206"/>
    </location>
</feature>
<comment type="caution">
    <text evidence="10">The sequence shown here is derived from an EMBL/GenBank/DDBJ whole genome shotgun (WGS) entry which is preliminary data.</text>
</comment>
<gene>
    <name evidence="10" type="ORF">FYJ66_07755</name>
</gene>
<feature type="transmembrane region" description="Helical" evidence="7">
    <location>
        <begin position="178"/>
        <end position="195"/>
    </location>
</feature>
<dbReference type="GO" id="GO:0008324">
    <property type="term" value="F:monoatomic cation transmembrane transporter activity"/>
    <property type="evidence" value="ECO:0007669"/>
    <property type="project" value="InterPro"/>
</dbReference>
<dbReference type="Pfam" id="PF16916">
    <property type="entry name" value="ZT_dimer"/>
    <property type="match status" value="1"/>
</dbReference>
<feature type="transmembrane region" description="Helical" evidence="7">
    <location>
        <begin position="12"/>
        <end position="41"/>
    </location>
</feature>
<sequence>MEENRDSIIVRTSIVGIVANIFLAGFKAFIGLAVGSIAIVMDAVNNLSDVLSSVITIVGTKLAGKAPDREHPFGHGRVEYLSAMVIAVIVLYAGITSLVESGKKIIHPVTPEYTKLALIIVAVAVVVKILLGSYVKKTGEKVNSGSLIASGQDALMDSIISASTLVAAVIFIGTGLKLEAYLAAVISLVIVKAGIDMMKDAYSQILGERVDSDLAKEIKKTIASFDDVRGAYDLVMHSYGPDRWLGSVHIEVPDSMDAADIDALSRKITSVVAKKHGVIMTGIGIYSYNTCEGKAAGIRHEITRIASDIPYVLQVHGFYLDEKENEISFDVVVAYEAEDRRAVWKQVVDKVKEKYPEYKINVAMDSDTSD</sequence>
<keyword evidence="6 7" id="KW-0472">Membrane</keyword>
<dbReference type="EMBL" id="VUNB01000006">
    <property type="protein sequence ID" value="MST69476.1"/>
    <property type="molecule type" value="Genomic_DNA"/>
</dbReference>
<evidence type="ECO:0000256" key="5">
    <source>
        <dbReference type="ARBA" id="ARBA00022989"/>
    </source>
</evidence>
<evidence type="ECO:0000256" key="3">
    <source>
        <dbReference type="ARBA" id="ARBA00022448"/>
    </source>
</evidence>
<evidence type="ECO:0000256" key="7">
    <source>
        <dbReference type="SAM" id="Phobius"/>
    </source>
</evidence>
<evidence type="ECO:0000256" key="6">
    <source>
        <dbReference type="ARBA" id="ARBA00023136"/>
    </source>
</evidence>
<reference evidence="10" key="1">
    <citation type="submission" date="2019-09" db="EMBL/GenBank/DDBJ databases">
        <title>In-depth cultivation of the pig gut microbiome towards novel bacterial diversity and tailored functional studies.</title>
        <authorList>
            <person name="Wylensek D."/>
            <person name="Hitch T.C.A."/>
            <person name="Clavel T."/>
        </authorList>
    </citation>
    <scope>NUCLEOTIDE SEQUENCE</scope>
    <source>
        <strain evidence="10">RF-744-FAT-WT-3</strain>
    </source>
</reference>
<comment type="similarity">
    <text evidence="2">Belongs to the cation diffusion facilitator (CDF) transporter (TC 2.A.4) family.</text>
</comment>
<keyword evidence="4 7" id="KW-0812">Transmembrane</keyword>
<keyword evidence="5 7" id="KW-1133">Transmembrane helix</keyword>
<keyword evidence="3" id="KW-0813">Transport</keyword>
<evidence type="ECO:0000256" key="1">
    <source>
        <dbReference type="ARBA" id="ARBA00004141"/>
    </source>
</evidence>
<comment type="subcellular location">
    <subcellularLocation>
        <location evidence="1">Membrane</location>
        <topology evidence="1">Multi-pass membrane protein</topology>
    </subcellularLocation>
</comment>
<evidence type="ECO:0000259" key="9">
    <source>
        <dbReference type="Pfam" id="PF16916"/>
    </source>
</evidence>
<evidence type="ECO:0000313" key="10">
    <source>
        <dbReference type="EMBL" id="MST69476.1"/>
    </source>
</evidence>
<dbReference type="InterPro" id="IPR027469">
    <property type="entry name" value="Cation_efflux_TMD_sf"/>
</dbReference>
<dbReference type="Gene3D" id="1.20.1510.10">
    <property type="entry name" value="Cation efflux protein transmembrane domain"/>
    <property type="match status" value="1"/>
</dbReference>
<feature type="transmembrane region" description="Helical" evidence="7">
    <location>
        <begin position="116"/>
        <end position="134"/>
    </location>
</feature>
<proteinExistence type="inferred from homology"/>
<dbReference type="InterPro" id="IPR050291">
    <property type="entry name" value="CDF_Transporter"/>
</dbReference>
<dbReference type="InterPro" id="IPR027470">
    <property type="entry name" value="Cation_efflux_CTD"/>
</dbReference>